<feature type="compositionally biased region" description="Low complexity" evidence="1">
    <location>
        <begin position="339"/>
        <end position="352"/>
    </location>
</feature>
<feature type="region of interest" description="Disordered" evidence="1">
    <location>
        <begin position="590"/>
        <end position="666"/>
    </location>
</feature>
<reference evidence="3" key="1">
    <citation type="journal article" date="2019" name="Plant Biotechnol. J.">
        <title>Genome sequencing of the Australian wild diploid species Gossypium australe highlights disease resistance and delayed gland morphogenesis.</title>
        <authorList>
            <person name="Cai Y."/>
            <person name="Cai X."/>
            <person name="Wang Q."/>
            <person name="Wang P."/>
            <person name="Zhang Y."/>
            <person name="Cai C."/>
            <person name="Xu Y."/>
            <person name="Wang K."/>
            <person name="Zhou Z."/>
            <person name="Wang C."/>
            <person name="Geng S."/>
            <person name="Li B."/>
            <person name="Dong Q."/>
            <person name="Hou Y."/>
            <person name="Wang H."/>
            <person name="Ai P."/>
            <person name="Liu Z."/>
            <person name="Yi F."/>
            <person name="Sun M."/>
            <person name="An G."/>
            <person name="Cheng J."/>
            <person name="Zhang Y."/>
            <person name="Shi Q."/>
            <person name="Xie Y."/>
            <person name="Shi X."/>
            <person name="Chang Y."/>
            <person name="Huang F."/>
            <person name="Chen Y."/>
            <person name="Hong S."/>
            <person name="Mi L."/>
            <person name="Sun Q."/>
            <person name="Zhang L."/>
            <person name="Zhou B."/>
            <person name="Peng R."/>
            <person name="Zhang X."/>
            <person name="Liu F."/>
        </authorList>
    </citation>
    <scope>NUCLEOTIDE SEQUENCE [LARGE SCALE GENOMIC DNA]</scope>
    <source>
        <strain evidence="3">cv. PA1801</strain>
    </source>
</reference>
<feature type="compositionally biased region" description="Polar residues" evidence="1">
    <location>
        <begin position="395"/>
        <end position="404"/>
    </location>
</feature>
<feature type="compositionally biased region" description="Basic and acidic residues" evidence="1">
    <location>
        <begin position="237"/>
        <end position="254"/>
    </location>
</feature>
<sequence>MYPTLINPFTPFPISHFSIPLALKSQMGGCFSKKKASSPQPKPKPQPQSTAVPLSSALTPLAAETNLKTGSEPKVHQVTEEEQSGKASQEESLVKKEIFVIKHRKSHDRDKPSPPPQNPTQSTEIEPASSASTEGGVVCNINAAVRTSSCTKEEVDAILIQCGRLSRSNSSGKTPSRKYSGSKRSYDFDCENDNDIGAAASTDYGSRKKGNDNLREDDRPRHRRSSRSSSQGRRRTPSRERDQQQQRSGSRERGNGSGGGRRVSRSPGRRSENTEGTHGNNAANASNRPGKMVSVPATVSSLAMDKSSNGVEPSTTTANAIKRISVKRNVGEAGVVGVSRSAASPRSQSPARTNNAKGCNENQQQPTLSRSSSRKAEHSPYRRNPLSEIDPNSLAYPQSATTNKGQGGIKKSNVEMNHKASVQGSNHKAGSIATNVEDVKTQPPKAGADNLKPQQLTRSRSSRRSRDLDLNPEILLNPIPSSYTTLLLEDIQNFHQNNNNPPQFSLPACVSKACSILEAVADLNSTTSSNLSGAFSDRKGLPADDSNKNAYNNITAGRKMTEARDPFVESEVIGSDHLMEPSFHKYVTVRRGGGGADMEEQESSGSNSIAGSGQQHWGFSSSSWEPNSADSTDRWSSRTKSRQEDYNSPLGLQRHAFAEAGNGMKK</sequence>
<proteinExistence type="predicted"/>
<gene>
    <name evidence="2" type="ORF">EPI10_024805</name>
</gene>
<feature type="compositionally biased region" description="Basic and acidic residues" evidence="1">
    <location>
        <begin position="205"/>
        <end position="220"/>
    </location>
</feature>
<dbReference type="AlphaFoldDB" id="A0A5B6W047"/>
<feature type="region of interest" description="Disordered" evidence="1">
    <location>
        <begin position="31"/>
        <end position="134"/>
    </location>
</feature>
<feature type="compositionally biased region" description="Basic residues" evidence="1">
    <location>
        <begin position="221"/>
        <end position="236"/>
    </location>
</feature>
<dbReference type="InterPro" id="IPR040412">
    <property type="entry name" value="At1g65710-like"/>
</dbReference>
<feature type="compositionally biased region" description="Polar residues" evidence="1">
    <location>
        <begin position="276"/>
        <end position="287"/>
    </location>
</feature>
<dbReference type="PANTHER" id="PTHR34367:SF1">
    <property type="entry name" value="OS04G0528600 PROTEIN"/>
    <property type="match status" value="1"/>
</dbReference>
<comment type="caution">
    <text evidence="2">The sequence shown here is derived from an EMBL/GenBank/DDBJ whole genome shotgun (WGS) entry which is preliminary data.</text>
</comment>
<protein>
    <submittedName>
        <fullName evidence="2">Serine/arginine repetitive matrix protein 2-like</fullName>
    </submittedName>
</protein>
<accession>A0A5B6W047</accession>
<evidence type="ECO:0000313" key="3">
    <source>
        <dbReference type="Proteomes" id="UP000325315"/>
    </source>
</evidence>
<keyword evidence="3" id="KW-1185">Reference proteome</keyword>
<name>A0A5B6W047_9ROSI</name>
<feature type="compositionally biased region" description="Basic and acidic residues" evidence="1">
    <location>
        <begin position="631"/>
        <end position="645"/>
    </location>
</feature>
<dbReference type="PANTHER" id="PTHR34367">
    <property type="entry name" value="OS02G0734667 PROTEIN"/>
    <property type="match status" value="1"/>
</dbReference>
<feature type="region of interest" description="Disordered" evidence="1">
    <location>
        <begin position="166"/>
        <end position="292"/>
    </location>
</feature>
<feature type="compositionally biased region" description="Polar residues" evidence="1">
    <location>
        <begin position="166"/>
        <end position="183"/>
    </location>
</feature>
<evidence type="ECO:0000313" key="2">
    <source>
        <dbReference type="EMBL" id="KAA3474528.1"/>
    </source>
</evidence>
<dbReference type="EMBL" id="SMMG02000005">
    <property type="protein sequence ID" value="KAA3474528.1"/>
    <property type="molecule type" value="Genomic_DNA"/>
</dbReference>
<feature type="compositionally biased region" description="Polar residues" evidence="1">
    <location>
        <begin position="353"/>
        <end position="371"/>
    </location>
</feature>
<feature type="compositionally biased region" description="Basic and acidic residues" evidence="1">
    <location>
        <begin position="88"/>
        <end position="100"/>
    </location>
</feature>
<evidence type="ECO:0000256" key="1">
    <source>
        <dbReference type="SAM" id="MobiDB-lite"/>
    </source>
</evidence>
<dbReference type="Proteomes" id="UP000325315">
    <property type="component" value="Unassembled WGS sequence"/>
</dbReference>
<organism evidence="2 3">
    <name type="scientific">Gossypium australe</name>
    <dbReference type="NCBI Taxonomy" id="47621"/>
    <lineage>
        <taxon>Eukaryota</taxon>
        <taxon>Viridiplantae</taxon>
        <taxon>Streptophyta</taxon>
        <taxon>Embryophyta</taxon>
        <taxon>Tracheophyta</taxon>
        <taxon>Spermatophyta</taxon>
        <taxon>Magnoliopsida</taxon>
        <taxon>eudicotyledons</taxon>
        <taxon>Gunneridae</taxon>
        <taxon>Pentapetalae</taxon>
        <taxon>rosids</taxon>
        <taxon>malvids</taxon>
        <taxon>Malvales</taxon>
        <taxon>Malvaceae</taxon>
        <taxon>Malvoideae</taxon>
        <taxon>Gossypium</taxon>
    </lineage>
</organism>
<feature type="region of interest" description="Disordered" evidence="1">
    <location>
        <begin position="441"/>
        <end position="465"/>
    </location>
</feature>
<dbReference type="OrthoDB" id="1927466at2759"/>
<feature type="region of interest" description="Disordered" evidence="1">
    <location>
        <begin position="338"/>
        <end position="410"/>
    </location>
</feature>
<feature type="compositionally biased region" description="Polar residues" evidence="1">
    <location>
        <begin position="603"/>
        <end position="630"/>
    </location>
</feature>